<sequence>MEKDISNDIVGKWLKAWCLSRELPSPSKYKSGFKVNVNDEKQKTRYVFAELNDDFFQLANSIEEPWIFLKVCTAFDDFKDKIPEKWKVQPQGYMMFCFHRMNIPDIDLHENYKIEFDSYNSTFVVKIVTKNNELASIGRVVIVDDLAVYDRISTEINHKRKGLATFIMKELEKIALSKGVSNNFLVATEQGKSLYESLGWELYSLYTSVVIPTEKSKF</sequence>
<protein>
    <submittedName>
        <fullName evidence="2">GNAT family acetyltransferase</fullName>
    </submittedName>
</protein>
<gene>
    <name evidence="2" type="ORF">A0O34_18350</name>
</gene>
<dbReference type="AlphaFoldDB" id="A0A172XZR7"/>
<dbReference type="SUPFAM" id="SSF55729">
    <property type="entry name" value="Acyl-CoA N-acyltransferases (Nat)"/>
    <property type="match status" value="1"/>
</dbReference>
<dbReference type="EMBL" id="CP015199">
    <property type="protein sequence ID" value="ANF52356.1"/>
    <property type="molecule type" value="Genomic_DNA"/>
</dbReference>
<evidence type="ECO:0000313" key="3">
    <source>
        <dbReference type="Proteomes" id="UP000077824"/>
    </source>
</evidence>
<name>A0A172XZR7_9FLAO</name>
<dbReference type="PROSITE" id="PS51186">
    <property type="entry name" value="GNAT"/>
    <property type="match status" value="1"/>
</dbReference>
<accession>A0A172XZR7</accession>
<dbReference type="STRING" id="1685010.A0O34_18350"/>
<dbReference type="KEGG" id="chh:A0O34_18350"/>
<reference evidence="2 3" key="1">
    <citation type="submission" date="2016-04" db="EMBL/GenBank/DDBJ databases">
        <title>Complete Genome Sequence of Chryseobacterium sp. IHBB 10212.</title>
        <authorList>
            <person name="Pal M."/>
            <person name="Swarnkar M.K."/>
            <person name="Kaushal K."/>
            <person name="Chhibber S."/>
            <person name="Singh A.K."/>
            <person name="Gulati A."/>
        </authorList>
    </citation>
    <scope>NUCLEOTIDE SEQUENCE [LARGE SCALE GENOMIC DNA]</scope>
    <source>
        <strain evidence="2 3">IHBB 10212</strain>
    </source>
</reference>
<dbReference type="InterPro" id="IPR016181">
    <property type="entry name" value="Acyl_CoA_acyltransferase"/>
</dbReference>
<dbReference type="Pfam" id="PF00583">
    <property type="entry name" value="Acetyltransf_1"/>
    <property type="match status" value="1"/>
</dbReference>
<evidence type="ECO:0000313" key="2">
    <source>
        <dbReference type="EMBL" id="ANF52356.1"/>
    </source>
</evidence>
<dbReference type="RefSeq" id="WP_066757963.1">
    <property type="nucleotide sequence ID" value="NZ_CP015199.1"/>
</dbReference>
<organism evidence="2 3">
    <name type="scientific">Chryseobacterium glaciei</name>
    <dbReference type="NCBI Taxonomy" id="1685010"/>
    <lineage>
        <taxon>Bacteria</taxon>
        <taxon>Pseudomonadati</taxon>
        <taxon>Bacteroidota</taxon>
        <taxon>Flavobacteriia</taxon>
        <taxon>Flavobacteriales</taxon>
        <taxon>Weeksellaceae</taxon>
        <taxon>Chryseobacterium group</taxon>
        <taxon>Chryseobacterium</taxon>
    </lineage>
</organism>
<keyword evidence="3" id="KW-1185">Reference proteome</keyword>
<proteinExistence type="predicted"/>
<dbReference type="InterPro" id="IPR000182">
    <property type="entry name" value="GNAT_dom"/>
</dbReference>
<feature type="domain" description="N-acetyltransferase" evidence="1">
    <location>
        <begin position="83"/>
        <end position="218"/>
    </location>
</feature>
<dbReference type="GO" id="GO:0016747">
    <property type="term" value="F:acyltransferase activity, transferring groups other than amino-acyl groups"/>
    <property type="evidence" value="ECO:0007669"/>
    <property type="project" value="InterPro"/>
</dbReference>
<dbReference type="Proteomes" id="UP000077824">
    <property type="component" value="Chromosome"/>
</dbReference>
<dbReference type="Gene3D" id="3.40.630.30">
    <property type="match status" value="1"/>
</dbReference>
<dbReference type="OrthoDB" id="4966223at2"/>
<evidence type="ECO:0000259" key="1">
    <source>
        <dbReference type="PROSITE" id="PS51186"/>
    </source>
</evidence>
<keyword evidence="2" id="KW-0808">Transferase</keyword>